<dbReference type="GO" id="GO:0016020">
    <property type="term" value="C:membrane"/>
    <property type="evidence" value="ECO:0007669"/>
    <property type="project" value="TreeGrafter"/>
</dbReference>
<keyword evidence="6" id="KW-1185">Reference proteome</keyword>
<keyword evidence="3" id="KW-0472">Membrane</keyword>
<dbReference type="AlphaFoldDB" id="A0A8A0RMU0"/>
<dbReference type="GO" id="GO:0046872">
    <property type="term" value="F:metal ion binding"/>
    <property type="evidence" value="ECO:0007669"/>
    <property type="project" value="UniProtKB-KW"/>
</dbReference>
<keyword evidence="1" id="KW-0479">Metal-binding</keyword>
<gene>
    <name evidence="5" type="primary">pdaC</name>
    <name evidence="5" type="ORF">H0A61_01946</name>
</gene>
<evidence type="ECO:0000259" key="4">
    <source>
        <dbReference type="PROSITE" id="PS51677"/>
    </source>
</evidence>
<keyword evidence="3" id="KW-1133">Transmembrane helix</keyword>
<keyword evidence="2 5" id="KW-0378">Hydrolase</keyword>
<dbReference type="EMBL" id="CP059066">
    <property type="protein sequence ID" value="QSQ09573.1"/>
    <property type="molecule type" value="Genomic_DNA"/>
</dbReference>
<evidence type="ECO:0000256" key="1">
    <source>
        <dbReference type="ARBA" id="ARBA00022723"/>
    </source>
</evidence>
<evidence type="ECO:0000313" key="5">
    <source>
        <dbReference type="EMBL" id="QSQ09573.1"/>
    </source>
</evidence>
<name>A0A8A0RMU0_9FIRM</name>
<sequence>MKVFLLHRRHLITIAIIVAGTISLAVVVSFTQTLVTVFKPSEKLLPIYRVYTPEKKLSISFDAAWGSDKTPKILEILRKYNVKTTFFLVGFWIENYPDMAKRIVEEGHEIGNHSSTHPKMGGLSEEKIYEELKRTHDIIKETTGFEATLFRPPFGDYSNTLIRAAEKFGYKVIQWDVDSLDWKNFSSRAIADRVLSRVENGSIVLFHNNGAHTPEAVDIILEKLISEGYEIIPISRLLIDGEYYIDHRGEQRPVGK</sequence>
<dbReference type="SUPFAM" id="SSF88713">
    <property type="entry name" value="Glycoside hydrolase/deacetylase"/>
    <property type="match status" value="1"/>
</dbReference>
<dbReference type="PANTHER" id="PTHR10587:SF133">
    <property type="entry name" value="CHITIN DEACETYLASE 1-RELATED"/>
    <property type="match status" value="1"/>
</dbReference>
<dbReference type="GO" id="GO:0005975">
    <property type="term" value="P:carbohydrate metabolic process"/>
    <property type="evidence" value="ECO:0007669"/>
    <property type="project" value="InterPro"/>
</dbReference>
<evidence type="ECO:0000313" key="6">
    <source>
        <dbReference type="Proteomes" id="UP000662904"/>
    </source>
</evidence>
<organism evidence="5 6">
    <name type="scientific">Koleobacter methoxysyntrophicus</name>
    <dbReference type="NCBI Taxonomy" id="2751313"/>
    <lineage>
        <taxon>Bacteria</taxon>
        <taxon>Bacillati</taxon>
        <taxon>Bacillota</taxon>
        <taxon>Clostridia</taxon>
        <taxon>Koleobacterales</taxon>
        <taxon>Koleobacteraceae</taxon>
        <taxon>Koleobacter</taxon>
    </lineage>
</organism>
<feature type="domain" description="NodB homology" evidence="4">
    <location>
        <begin position="55"/>
        <end position="232"/>
    </location>
</feature>
<dbReference type="PANTHER" id="PTHR10587">
    <property type="entry name" value="GLYCOSYL TRANSFERASE-RELATED"/>
    <property type="match status" value="1"/>
</dbReference>
<evidence type="ECO:0000256" key="2">
    <source>
        <dbReference type="ARBA" id="ARBA00022801"/>
    </source>
</evidence>
<dbReference type="Pfam" id="PF01522">
    <property type="entry name" value="Polysacc_deac_1"/>
    <property type="match status" value="1"/>
</dbReference>
<dbReference type="KEGG" id="kme:H0A61_01946"/>
<dbReference type="InterPro" id="IPR011330">
    <property type="entry name" value="Glyco_hydro/deAcase_b/a-brl"/>
</dbReference>
<keyword evidence="3" id="KW-0812">Transmembrane</keyword>
<feature type="transmembrane region" description="Helical" evidence="3">
    <location>
        <begin position="12"/>
        <end position="35"/>
    </location>
</feature>
<dbReference type="PROSITE" id="PS51677">
    <property type="entry name" value="NODB"/>
    <property type="match status" value="1"/>
</dbReference>
<dbReference type="InterPro" id="IPR002509">
    <property type="entry name" value="NODB_dom"/>
</dbReference>
<accession>A0A8A0RMU0</accession>
<reference evidence="5" key="1">
    <citation type="submission" date="2020-07" db="EMBL/GenBank/DDBJ databases">
        <title>Koleobacter methoxysyntrophicus gen. nov., sp. nov., a novel anaerobic bacterium isolated from deep subsurface oil field and proposal of Koleobacterales ord. nov. in the phylum Firmicutes.</title>
        <authorList>
            <person name="Sakamoto S."/>
            <person name="Tamaki H."/>
        </authorList>
    </citation>
    <scope>NUCLEOTIDE SEQUENCE</scope>
    <source>
        <strain evidence="5">NRmbB1</strain>
    </source>
</reference>
<dbReference type="RefSeq" id="WP_206706925.1">
    <property type="nucleotide sequence ID" value="NZ_CP059066.1"/>
</dbReference>
<proteinExistence type="predicted"/>
<dbReference type="GO" id="GO:0016810">
    <property type="term" value="F:hydrolase activity, acting on carbon-nitrogen (but not peptide) bonds"/>
    <property type="evidence" value="ECO:0007669"/>
    <property type="project" value="InterPro"/>
</dbReference>
<dbReference type="CDD" id="cd10917">
    <property type="entry name" value="CE4_NodB_like_6s_7s"/>
    <property type="match status" value="1"/>
</dbReference>
<dbReference type="InterPro" id="IPR050248">
    <property type="entry name" value="Polysacc_deacetylase_ArnD"/>
</dbReference>
<protein>
    <submittedName>
        <fullName evidence="5">Peptidoglycan-N-acetylmuramic acid deacetylase PdaC</fullName>
        <ecNumber evidence="5">3.5.1.-</ecNumber>
    </submittedName>
</protein>
<dbReference type="Gene3D" id="3.20.20.370">
    <property type="entry name" value="Glycoside hydrolase/deacetylase"/>
    <property type="match status" value="1"/>
</dbReference>
<dbReference type="EC" id="3.5.1.-" evidence="5"/>
<dbReference type="Proteomes" id="UP000662904">
    <property type="component" value="Chromosome"/>
</dbReference>
<evidence type="ECO:0000256" key="3">
    <source>
        <dbReference type="SAM" id="Phobius"/>
    </source>
</evidence>